<proteinExistence type="predicted"/>
<accession>A0A429VCY3</accession>
<organism evidence="2 3">
    <name type="scientific">Sphingomonas ginkgonis</name>
    <dbReference type="NCBI Taxonomy" id="2315330"/>
    <lineage>
        <taxon>Bacteria</taxon>
        <taxon>Pseudomonadati</taxon>
        <taxon>Pseudomonadota</taxon>
        <taxon>Alphaproteobacteria</taxon>
        <taxon>Sphingomonadales</taxon>
        <taxon>Sphingomonadaceae</taxon>
        <taxon>Sphingomonas</taxon>
    </lineage>
</organism>
<comment type="caution">
    <text evidence="2">The sequence shown here is derived from an EMBL/GenBank/DDBJ whole genome shotgun (WGS) entry which is preliminary data.</text>
</comment>
<dbReference type="Proteomes" id="UP000274661">
    <property type="component" value="Unassembled WGS sequence"/>
</dbReference>
<dbReference type="EMBL" id="RWJF01000001">
    <property type="protein sequence ID" value="RST31702.1"/>
    <property type="molecule type" value="Genomic_DNA"/>
</dbReference>
<evidence type="ECO:0000313" key="2">
    <source>
        <dbReference type="EMBL" id="RST31702.1"/>
    </source>
</evidence>
<sequence length="106" mass="12169">MNKLVLALTAASAVAVAVPAAAQNWQPIGQRQANLYNRIEQGVANGSLTRGEANSLRRQFVNLERMDDRYARGGYSRYEVADLQRRYDQLSARVYNKKHNMKDRRW</sequence>
<feature type="chain" id="PRO_5019361898" description="DUF4148 domain-containing protein" evidence="1">
    <location>
        <begin position="23"/>
        <end position="106"/>
    </location>
</feature>
<gene>
    <name evidence="2" type="ORF">HMF7854_13290</name>
</gene>
<reference evidence="2 3" key="1">
    <citation type="submission" date="2018-12" db="EMBL/GenBank/DDBJ databases">
        <title>Sphingomonas sp. HMF7854 Genome sequencing and assembly.</title>
        <authorList>
            <person name="Cha I."/>
            <person name="Kang H."/>
            <person name="Kim H."/>
            <person name="Kang J."/>
            <person name="Joh K."/>
        </authorList>
    </citation>
    <scope>NUCLEOTIDE SEQUENCE [LARGE SCALE GENOMIC DNA]</scope>
    <source>
        <strain evidence="2 3">HMF7854</strain>
    </source>
</reference>
<keyword evidence="3" id="KW-1185">Reference proteome</keyword>
<feature type="signal peptide" evidence="1">
    <location>
        <begin position="1"/>
        <end position="22"/>
    </location>
</feature>
<evidence type="ECO:0008006" key="4">
    <source>
        <dbReference type="Google" id="ProtNLM"/>
    </source>
</evidence>
<keyword evidence="1" id="KW-0732">Signal</keyword>
<evidence type="ECO:0000313" key="3">
    <source>
        <dbReference type="Proteomes" id="UP000274661"/>
    </source>
</evidence>
<dbReference type="RefSeq" id="WP_126719642.1">
    <property type="nucleotide sequence ID" value="NZ_RWJF01000001.1"/>
</dbReference>
<dbReference type="OrthoDB" id="7569823at2"/>
<evidence type="ECO:0000256" key="1">
    <source>
        <dbReference type="SAM" id="SignalP"/>
    </source>
</evidence>
<protein>
    <recommendedName>
        <fullName evidence="4">DUF4148 domain-containing protein</fullName>
    </recommendedName>
</protein>
<dbReference type="AlphaFoldDB" id="A0A429VCY3"/>
<name>A0A429VCY3_9SPHN</name>